<dbReference type="Proteomes" id="UP000247702">
    <property type="component" value="Unassembled WGS sequence"/>
</dbReference>
<dbReference type="Pfam" id="PF26171">
    <property type="entry name" value="Mu_AP3"/>
    <property type="match status" value="1"/>
</dbReference>
<feature type="compositionally biased region" description="Basic residues" evidence="10">
    <location>
        <begin position="775"/>
        <end position="786"/>
    </location>
</feature>
<organism evidence="12 14">
    <name type="scientific">Rhizophagus clarus</name>
    <dbReference type="NCBI Taxonomy" id="94130"/>
    <lineage>
        <taxon>Eukaryota</taxon>
        <taxon>Fungi</taxon>
        <taxon>Fungi incertae sedis</taxon>
        <taxon>Mucoromycota</taxon>
        <taxon>Glomeromycotina</taxon>
        <taxon>Glomeromycetes</taxon>
        <taxon>Glomerales</taxon>
        <taxon>Glomeraceae</taxon>
        <taxon>Rhizophagus</taxon>
    </lineage>
</organism>
<dbReference type="FunFam" id="1.25.10.10:FF:000251">
    <property type="entry name" value="AP-3 complex subunit delta"/>
    <property type="match status" value="1"/>
</dbReference>
<dbReference type="InterPro" id="IPR011989">
    <property type="entry name" value="ARM-like"/>
</dbReference>
<evidence type="ECO:0000313" key="12">
    <source>
        <dbReference type="EMBL" id="GBC03309.1"/>
    </source>
</evidence>
<comment type="similarity">
    <text evidence="2">Belongs to the adaptor complexes large subunit family.</text>
</comment>
<proteinExistence type="inferred from homology"/>
<dbReference type="AlphaFoldDB" id="A0A2Z6SEA8"/>
<dbReference type="InterPro" id="IPR016024">
    <property type="entry name" value="ARM-type_fold"/>
</dbReference>
<keyword evidence="7" id="KW-0472">Membrane</keyword>
<dbReference type="EMBL" id="BEXD01003878">
    <property type="protein sequence ID" value="GBC03309.1"/>
    <property type="molecule type" value="Genomic_DNA"/>
</dbReference>
<dbReference type="InterPro" id="IPR002553">
    <property type="entry name" value="Clathrin/coatomer_adapt-like_N"/>
</dbReference>
<evidence type="ECO:0000256" key="8">
    <source>
        <dbReference type="ARBA" id="ARBA00076742"/>
    </source>
</evidence>
<dbReference type="STRING" id="94130.A0A2Z6SEA8"/>
<dbReference type="Gene3D" id="1.25.10.10">
    <property type="entry name" value="Leucine-rich Repeat Variant"/>
    <property type="match status" value="1"/>
</dbReference>
<protein>
    <recommendedName>
        <fullName evidence="3">AP-3 complex subunit delta</fullName>
    </recommendedName>
    <alternativeName>
        <fullName evidence="9">Adaptor-related protein complex 3 subunit delta</fullName>
    </alternativeName>
    <alternativeName>
        <fullName evidence="8">Delta-adaptin 3</fullName>
    </alternativeName>
</protein>
<gene>
    <name evidence="13" type="ORF">RCL2_001657600</name>
    <name evidence="12" type="ORF">RclHR1_05060012</name>
</gene>
<feature type="compositionally biased region" description="Low complexity" evidence="10">
    <location>
        <begin position="914"/>
        <end position="928"/>
    </location>
</feature>
<dbReference type="PANTHER" id="PTHR22781:SF12">
    <property type="entry name" value="AP-3 COMPLEX SUBUNIT DELTA-1"/>
    <property type="match status" value="1"/>
</dbReference>
<dbReference type="GO" id="GO:0006623">
    <property type="term" value="P:protein targeting to vacuole"/>
    <property type="evidence" value="ECO:0007669"/>
    <property type="project" value="TreeGrafter"/>
</dbReference>
<comment type="caution">
    <text evidence="12">The sequence shown here is derived from an EMBL/GenBank/DDBJ whole genome shotgun (WGS) entry which is preliminary data.</text>
</comment>
<feature type="region of interest" description="Disordered" evidence="10">
    <location>
        <begin position="679"/>
        <end position="753"/>
    </location>
</feature>
<feature type="domain" description="AP-3 complex subunit delta" evidence="11">
    <location>
        <begin position="707"/>
        <end position="828"/>
    </location>
</feature>
<feature type="region of interest" description="Disordered" evidence="10">
    <location>
        <begin position="651"/>
        <end position="670"/>
    </location>
</feature>
<feature type="compositionally biased region" description="Basic and acidic residues" evidence="10">
    <location>
        <begin position="733"/>
        <end position="753"/>
    </location>
</feature>
<evidence type="ECO:0000256" key="9">
    <source>
        <dbReference type="ARBA" id="ARBA00083145"/>
    </source>
</evidence>
<feature type="compositionally biased region" description="Basic and acidic residues" evidence="10">
    <location>
        <begin position="930"/>
        <end position="943"/>
    </location>
</feature>
<keyword evidence="14" id="KW-1185">Reference proteome</keyword>
<evidence type="ECO:0000313" key="14">
    <source>
        <dbReference type="Proteomes" id="UP000247702"/>
    </source>
</evidence>
<evidence type="ECO:0000256" key="4">
    <source>
        <dbReference type="ARBA" id="ARBA00022448"/>
    </source>
</evidence>
<dbReference type="Proteomes" id="UP000615446">
    <property type="component" value="Unassembled WGS sequence"/>
</dbReference>
<dbReference type="SMART" id="SM01354">
    <property type="entry name" value="BLVR"/>
    <property type="match status" value="1"/>
</dbReference>
<dbReference type="EMBL" id="BLAL01000191">
    <property type="protein sequence ID" value="GES89688.1"/>
    <property type="molecule type" value="Genomic_DNA"/>
</dbReference>
<dbReference type="Pfam" id="PF01602">
    <property type="entry name" value="Adaptin_N"/>
    <property type="match status" value="1"/>
</dbReference>
<dbReference type="OrthoDB" id="10264595at2759"/>
<accession>A0A2Z6SEA8</accession>
<feature type="region of interest" description="Disordered" evidence="10">
    <location>
        <begin position="814"/>
        <end position="833"/>
    </location>
</feature>
<feature type="region of interest" description="Disordered" evidence="10">
    <location>
        <begin position="773"/>
        <end position="806"/>
    </location>
</feature>
<reference evidence="13" key="2">
    <citation type="submission" date="2019-10" db="EMBL/GenBank/DDBJ databases">
        <title>Conservation and host-specific expression of non-tandemly repeated heterogenous ribosome RNA gene in arbuscular mycorrhizal fungi.</title>
        <authorList>
            <person name="Maeda T."/>
            <person name="Kobayashi Y."/>
            <person name="Nakagawa T."/>
            <person name="Ezawa T."/>
            <person name="Yamaguchi K."/>
            <person name="Bino T."/>
            <person name="Nishimoto Y."/>
            <person name="Shigenobu S."/>
            <person name="Kawaguchi M."/>
        </authorList>
    </citation>
    <scope>NUCLEOTIDE SEQUENCE</scope>
    <source>
        <strain evidence="13">HR1</strain>
    </source>
</reference>
<dbReference type="PANTHER" id="PTHR22781">
    <property type="entry name" value="DELTA ADAPTIN-RELATED"/>
    <property type="match status" value="1"/>
</dbReference>
<evidence type="ECO:0000256" key="10">
    <source>
        <dbReference type="SAM" id="MobiDB-lite"/>
    </source>
</evidence>
<feature type="region of interest" description="Disordered" evidence="10">
    <location>
        <begin position="877"/>
        <end position="978"/>
    </location>
</feature>
<evidence type="ECO:0000256" key="5">
    <source>
        <dbReference type="ARBA" id="ARBA00022737"/>
    </source>
</evidence>
<feature type="compositionally biased region" description="Basic residues" evidence="10">
    <location>
        <begin position="691"/>
        <end position="700"/>
    </location>
</feature>
<dbReference type="SUPFAM" id="SSF48371">
    <property type="entry name" value="ARM repeat"/>
    <property type="match status" value="1"/>
</dbReference>
<dbReference type="GO" id="GO:0030123">
    <property type="term" value="C:AP-3 adaptor complex"/>
    <property type="evidence" value="ECO:0007669"/>
    <property type="project" value="InterPro"/>
</dbReference>
<dbReference type="InterPro" id="IPR017105">
    <property type="entry name" value="AP3_complex_dsu"/>
</dbReference>
<feature type="compositionally biased region" description="Acidic residues" evidence="10">
    <location>
        <begin position="655"/>
        <end position="665"/>
    </location>
</feature>
<feature type="compositionally biased region" description="Basic and acidic residues" evidence="10">
    <location>
        <begin position="712"/>
        <end position="726"/>
    </location>
</feature>
<dbReference type="InterPro" id="IPR058898">
    <property type="entry name" value="Mu_AP3"/>
</dbReference>
<evidence type="ECO:0000256" key="7">
    <source>
        <dbReference type="ARBA" id="ARBA00023136"/>
    </source>
</evidence>
<evidence type="ECO:0000313" key="13">
    <source>
        <dbReference type="EMBL" id="GES89688.1"/>
    </source>
</evidence>
<dbReference type="GO" id="GO:0030665">
    <property type="term" value="C:clathrin-coated vesicle membrane"/>
    <property type="evidence" value="ECO:0007669"/>
    <property type="project" value="UniProtKB-SubCell"/>
</dbReference>
<evidence type="ECO:0000256" key="6">
    <source>
        <dbReference type="ARBA" id="ARBA00022927"/>
    </source>
</evidence>
<comment type="subcellular location">
    <subcellularLocation>
        <location evidence="1">Cytoplasmic vesicle</location>
        <location evidence="1">Clathrin-coated vesicle membrane</location>
        <topology evidence="1">Peripheral membrane protein</topology>
        <orientation evidence="1">Cytoplasmic side</orientation>
    </subcellularLocation>
</comment>
<evidence type="ECO:0000256" key="1">
    <source>
        <dbReference type="ARBA" id="ARBA00004145"/>
    </source>
</evidence>
<keyword evidence="5" id="KW-0677">Repeat</keyword>
<evidence type="ECO:0000256" key="2">
    <source>
        <dbReference type="ARBA" id="ARBA00006613"/>
    </source>
</evidence>
<feature type="compositionally biased region" description="Basic and acidic residues" evidence="10">
    <location>
        <begin position="877"/>
        <end position="903"/>
    </location>
</feature>
<dbReference type="GO" id="GO:0010008">
    <property type="term" value="C:endosome membrane"/>
    <property type="evidence" value="ECO:0007669"/>
    <property type="project" value="TreeGrafter"/>
</dbReference>
<evidence type="ECO:0000256" key="3">
    <source>
        <dbReference type="ARBA" id="ARBA00015717"/>
    </source>
</evidence>
<keyword evidence="4" id="KW-0813">Transport</keyword>
<reference evidence="12 14" key="1">
    <citation type="submission" date="2017-11" db="EMBL/GenBank/DDBJ databases">
        <title>The genome of Rhizophagus clarus HR1 reveals common genetic basis of auxotrophy among arbuscular mycorrhizal fungi.</title>
        <authorList>
            <person name="Kobayashi Y."/>
        </authorList>
    </citation>
    <scope>NUCLEOTIDE SEQUENCE [LARGE SCALE GENOMIC DNA]</scope>
    <source>
        <strain evidence="12 14">HR1</strain>
    </source>
</reference>
<keyword evidence="6" id="KW-0653">Protein transport</keyword>
<dbReference type="GO" id="GO:0006896">
    <property type="term" value="P:Golgi to vacuole transport"/>
    <property type="evidence" value="ECO:0007669"/>
    <property type="project" value="TreeGrafter"/>
</dbReference>
<sequence length="1255" mass="141619">MFEKTLTDLIRGIRTNKKNEQKYIAACLQEIRQEVRSNDPDVKAVAISKLTYLQMLGYDMSWASFHVVEVMSSAKFLQKRIGYLAATQSFRQDTDVLMLTTNLLKKDLASGNHLEVGVALNGLAHIVTPDLARDLCQDLVSMLNHSRPYVRKKVVLVLYKLFLKFPEALRLSFPRLKEKLDDPDPSVVCAVVNVICELARKNPKNYLSLAPQLFNILNTSTNNWMLIKIIKLFGALTPLEPRLAKKLLPPITQHIQTTHAMSLLYECIHTVITGGMLSLGGNSDSLAAMCVNKLRIFLEDTDQNLKYVGLLALAKILPTHPKLVSEHKDIILKCIDDPDISIRLRALDLVVGMVNKKNCTDIVKRLMSHLLPSSNSDPTSSYPPPSTLLEPAYRTDIINRIIYICSQNSYSNITNFEWYIAVLVDLTYVSGVKVGELLTQQIMDVGVRVKSVRQYCVETMQRLISDANLLENCKLPDSNAEVLYAAAWISGEYCSYLENPTETIEFLVQPGVTKLSHNVQAVYVHTVLKIYAYWANSLIYNWDDDAKQELIQITAKLKGKIGMFCSCADLEVQERAYNTREIFSIIHQNLINEENNLEEENDYSSRKAPTIITDLSPLFFSFELNPVAPKAQKKVPIPEGLDLDAWINEPLPESENNESEEEEESYGYGYGQSFGGSGDLVFSDGNGATVGRRRRRKNGRKNGYESEDNEEIREKRRNERRERIKNDPYYINVDDKGPLKRSRSDGLSSRKTEEIDVDSIPVVRLTMDDFDFKPKRYSGKSKKSKGNKKENRRSPSPPSIPPVIYTDIGEMPENATLSDDEKDSKSNNIRQTTWNISEKNKGILDFDYSGVSSVDLSTPLGEDERFPQTTIYLSPEEVRRREEERSRKLLEEKKARMSEEALLNKKKSEKSKSKSGSSKTTKTSSKSVSKTKDRHAIKEEEPNKKKKVSKKKNTQETNPKKKSKKASQKKSEKKLVSEQEISEITENIQNITIESNGIKKTPAKTLLDIDDLCISYTLHLGSTTEITNEPPTLIADFTLRNKISNNSLTELSFTFESTSDIQFDNTLLEVGELQSDEQKELTIEFKVMGIVGVGLSVTGNLAYSTQSTDVEETTNHNIPIKLELPLSIFMLNIPKVTPEQFKTIVSQTSNFPFSGTTLIQLNPNDRTFEQIFQDESIRLTTVATGTHIVEVVSSAITIYGKSVQGYQVAGLAKFSVDESGDDNATFNIKVEFKCTDQAFLDGLIREIDSMFNEKI</sequence>
<name>A0A2Z6SEA8_9GLOM</name>
<dbReference type="InterPro" id="IPR010474">
    <property type="entry name" value="AP3D_dom_metazoa"/>
</dbReference>
<evidence type="ECO:0000259" key="11">
    <source>
        <dbReference type="SMART" id="SM01354"/>
    </source>
</evidence>